<dbReference type="Proteomes" id="UP000502608">
    <property type="component" value="Chromosome"/>
</dbReference>
<comment type="function">
    <text evidence="10">Catalyzes the NADPH-dependent reduction of ketopantoate into pantoic acid.</text>
</comment>
<dbReference type="NCBIfam" id="TIGR00745">
    <property type="entry name" value="apbA_panE"/>
    <property type="match status" value="1"/>
</dbReference>
<dbReference type="InterPro" id="IPR013328">
    <property type="entry name" value="6PGD_dom2"/>
</dbReference>
<name>A0A6G9QGX1_9GAMM</name>
<dbReference type="SUPFAM" id="SSF51735">
    <property type="entry name" value="NAD(P)-binding Rossmann-fold domains"/>
    <property type="match status" value="1"/>
</dbReference>
<dbReference type="InterPro" id="IPR013332">
    <property type="entry name" value="KPR_N"/>
</dbReference>
<gene>
    <name evidence="13" type="ORF">HBH39_03755</name>
</gene>
<evidence type="ECO:0000256" key="3">
    <source>
        <dbReference type="ARBA" id="ARBA00013014"/>
    </source>
</evidence>
<proteinExistence type="inferred from homology"/>
<dbReference type="EC" id="1.1.1.169" evidence="3 10"/>
<dbReference type="AlphaFoldDB" id="A0A6G9QGX1"/>
<evidence type="ECO:0000313" key="14">
    <source>
        <dbReference type="Proteomes" id="UP000502608"/>
    </source>
</evidence>
<dbReference type="InterPro" id="IPR013752">
    <property type="entry name" value="KPA_reductase"/>
</dbReference>
<evidence type="ECO:0000256" key="7">
    <source>
        <dbReference type="ARBA" id="ARBA00023002"/>
    </source>
</evidence>
<sequence length="313" mass="34283">MGRKHIGVLGAGAIGQLIFSQLSAHILTHHLSHSFRVDLVSRQAQPQSISFTDLMGNPHSQTLSLLDIKSEQLANIDVVIVCVKAYQVHPLVLSILNKVKPDCHIILLHNGMGPHLAVAKLLQDFPQMGLTLATTSQGALRISPWHVKHTGEGKTSFGHFCGAPLDEAIQKCITNAIPNSCWLSDIQTALWLKLIINCAINPLTAYYQCPNGQLIDDAYQDEIKAVISECVLVASADGINLDEKECCRSVLTVCQLTANNISSMWQDIQSNRQTEIEFISGFIVNRAKHHGIVTPANQLNLDRISALYQMGNA</sequence>
<evidence type="ECO:0000256" key="8">
    <source>
        <dbReference type="ARBA" id="ARBA00032024"/>
    </source>
</evidence>
<evidence type="ECO:0000256" key="2">
    <source>
        <dbReference type="ARBA" id="ARBA00007870"/>
    </source>
</evidence>
<dbReference type="Gene3D" id="3.40.50.720">
    <property type="entry name" value="NAD(P)-binding Rossmann-like Domain"/>
    <property type="match status" value="1"/>
</dbReference>
<evidence type="ECO:0000259" key="12">
    <source>
        <dbReference type="Pfam" id="PF08546"/>
    </source>
</evidence>
<evidence type="ECO:0000256" key="9">
    <source>
        <dbReference type="ARBA" id="ARBA00048793"/>
    </source>
</evidence>
<dbReference type="UniPathway" id="UPA00028">
    <property type="reaction ID" value="UER00004"/>
</dbReference>
<keyword evidence="5 10" id="KW-0566">Pantothenate biosynthesis</keyword>
<keyword evidence="6 10" id="KW-0521">NADP</keyword>
<evidence type="ECO:0000256" key="10">
    <source>
        <dbReference type="RuleBase" id="RU362068"/>
    </source>
</evidence>
<dbReference type="PANTHER" id="PTHR43765">
    <property type="entry name" value="2-DEHYDROPANTOATE 2-REDUCTASE-RELATED"/>
    <property type="match status" value="1"/>
</dbReference>
<dbReference type="PANTHER" id="PTHR43765:SF2">
    <property type="entry name" value="2-DEHYDROPANTOATE 2-REDUCTASE"/>
    <property type="match status" value="1"/>
</dbReference>
<reference evidence="13 14" key="1">
    <citation type="submission" date="2020-03" db="EMBL/GenBank/DDBJ databases">
        <title>Complete genome sequence of Shewanella sp.</title>
        <authorList>
            <person name="Kim Y.-S."/>
            <person name="Kim S.-J."/>
            <person name="Jung H.-K."/>
            <person name="Kim K.-H."/>
        </authorList>
    </citation>
    <scope>NUCLEOTIDE SEQUENCE [LARGE SCALE GENOMIC DNA]</scope>
    <source>
        <strain evidence="13 14">PN3F2</strain>
    </source>
</reference>
<dbReference type="FunFam" id="1.10.1040.10:FF:000017">
    <property type="entry name" value="2-dehydropantoate 2-reductase"/>
    <property type="match status" value="1"/>
</dbReference>
<dbReference type="InterPro" id="IPR008927">
    <property type="entry name" value="6-PGluconate_DH-like_C_sf"/>
</dbReference>
<dbReference type="Pfam" id="PF08546">
    <property type="entry name" value="ApbA_C"/>
    <property type="match status" value="1"/>
</dbReference>
<dbReference type="GO" id="GO:0050661">
    <property type="term" value="F:NADP binding"/>
    <property type="evidence" value="ECO:0007669"/>
    <property type="project" value="TreeGrafter"/>
</dbReference>
<dbReference type="EMBL" id="CP050313">
    <property type="protein sequence ID" value="QIR13726.1"/>
    <property type="molecule type" value="Genomic_DNA"/>
</dbReference>
<feature type="domain" description="Ketopantoate reductase C-terminal" evidence="12">
    <location>
        <begin position="185"/>
        <end position="303"/>
    </location>
</feature>
<dbReference type="InterPro" id="IPR050838">
    <property type="entry name" value="Ketopantoate_reductase"/>
</dbReference>
<comment type="pathway">
    <text evidence="1 10">Cofactor biosynthesis; (R)-pantothenate biosynthesis; (R)-pantoate from 3-methyl-2-oxobutanoate: step 2/2.</text>
</comment>
<comment type="catalytic activity">
    <reaction evidence="9 10">
        <text>(R)-pantoate + NADP(+) = 2-dehydropantoate + NADPH + H(+)</text>
        <dbReference type="Rhea" id="RHEA:16233"/>
        <dbReference type="ChEBI" id="CHEBI:11561"/>
        <dbReference type="ChEBI" id="CHEBI:15378"/>
        <dbReference type="ChEBI" id="CHEBI:15980"/>
        <dbReference type="ChEBI" id="CHEBI:57783"/>
        <dbReference type="ChEBI" id="CHEBI:58349"/>
        <dbReference type="EC" id="1.1.1.169"/>
    </reaction>
</comment>
<feature type="domain" description="Ketopantoate reductase N-terminal" evidence="11">
    <location>
        <begin position="6"/>
        <end position="160"/>
    </location>
</feature>
<evidence type="ECO:0000313" key="13">
    <source>
        <dbReference type="EMBL" id="QIR13726.1"/>
    </source>
</evidence>
<dbReference type="SUPFAM" id="SSF48179">
    <property type="entry name" value="6-phosphogluconate dehydrogenase C-terminal domain-like"/>
    <property type="match status" value="1"/>
</dbReference>
<dbReference type="Gene3D" id="1.10.1040.10">
    <property type="entry name" value="N-(1-d-carboxylethyl)-l-norvaline Dehydrogenase, domain 2"/>
    <property type="match status" value="1"/>
</dbReference>
<dbReference type="KEGG" id="saes:HBH39_03755"/>
<dbReference type="GO" id="GO:0008677">
    <property type="term" value="F:2-dehydropantoate 2-reductase activity"/>
    <property type="evidence" value="ECO:0007669"/>
    <property type="project" value="UniProtKB-EC"/>
</dbReference>
<dbReference type="GO" id="GO:0005737">
    <property type="term" value="C:cytoplasm"/>
    <property type="evidence" value="ECO:0007669"/>
    <property type="project" value="TreeGrafter"/>
</dbReference>
<dbReference type="GO" id="GO:0015940">
    <property type="term" value="P:pantothenate biosynthetic process"/>
    <property type="evidence" value="ECO:0007669"/>
    <property type="project" value="UniProtKB-UniPathway"/>
</dbReference>
<organism evidence="13 14">
    <name type="scientific">Shewanella aestuarii</name>
    <dbReference type="NCBI Taxonomy" id="1028752"/>
    <lineage>
        <taxon>Bacteria</taxon>
        <taxon>Pseudomonadati</taxon>
        <taxon>Pseudomonadota</taxon>
        <taxon>Gammaproteobacteria</taxon>
        <taxon>Alteromonadales</taxon>
        <taxon>Shewanellaceae</taxon>
        <taxon>Shewanella</taxon>
    </lineage>
</organism>
<protein>
    <recommendedName>
        <fullName evidence="4 10">2-dehydropantoate 2-reductase</fullName>
        <ecNumber evidence="3 10">1.1.1.169</ecNumber>
    </recommendedName>
    <alternativeName>
        <fullName evidence="8 10">Ketopantoate reductase</fullName>
    </alternativeName>
</protein>
<evidence type="ECO:0000256" key="4">
    <source>
        <dbReference type="ARBA" id="ARBA00019465"/>
    </source>
</evidence>
<evidence type="ECO:0000259" key="11">
    <source>
        <dbReference type="Pfam" id="PF02558"/>
    </source>
</evidence>
<comment type="similarity">
    <text evidence="2 10">Belongs to the ketopantoate reductase family.</text>
</comment>
<dbReference type="InterPro" id="IPR036291">
    <property type="entry name" value="NAD(P)-bd_dom_sf"/>
</dbReference>
<evidence type="ECO:0000256" key="1">
    <source>
        <dbReference type="ARBA" id="ARBA00004994"/>
    </source>
</evidence>
<dbReference type="Pfam" id="PF02558">
    <property type="entry name" value="ApbA"/>
    <property type="match status" value="1"/>
</dbReference>
<keyword evidence="14" id="KW-1185">Reference proteome</keyword>
<accession>A0A6G9QGX1</accession>
<evidence type="ECO:0000256" key="5">
    <source>
        <dbReference type="ARBA" id="ARBA00022655"/>
    </source>
</evidence>
<evidence type="ECO:0000256" key="6">
    <source>
        <dbReference type="ARBA" id="ARBA00022857"/>
    </source>
</evidence>
<dbReference type="RefSeq" id="WP_167675747.1">
    <property type="nucleotide sequence ID" value="NZ_CP050313.1"/>
</dbReference>
<keyword evidence="7 10" id="KW-0560">Oxidoreductase</keyword>
<dbReference type="InterPro" id="IPR003710">
    <property type="entry name" value="ApbA"/>
</dbReference>